<feature type="non-terminal residue" evidence="2">
    <location>
        <position position="1"/>
    </location>
</feature>
<gene>
    <name evidence="2" type="ORF">CNYM01_14383</name>
</gene>
<feature type="compositionally biased region" description="Basic residues" evidence="1">
    <location>
        <begin position="78"/>
        <end position="98"/>
    </location>
</feature>
<evidence type="ECO:0000313" key="3">
    <source>
        <dbReference type="Proteomes" id="UP000070054"/>
    </source>
</evidence>
<accession>A0A135U7Z3</accession>
<evidence type="ECO:0000313" key="2">
    <source>
        <dbReference type="EMBL" id="KXH56526.1"/>
    </source>
</evidence>
<dbReference type="EMBL" id="JEMN01000784">
    <property type="protein sequence ID" value="KXH56526.1"/>
    <property type="molecule type" value="Genomic_DNA"/>
</dbReference>
<feature type="compositionally biased region" description="Basic residues" evidence="1">
    <location>
        <begin position="26"/>
        <end position="35"/>
    </location>
</feature>
<proteinExistence type="predicted"/>
<reference evidence="2 3" key="1">
    <citation type="submission" date="2014-02" db="EMBL/GenBank/DDBJ databases">
        <title>The genome sequence of Colletotrichum nymphaeae SA-01.</title>
        <authorList>
            <person name="Baroncelli R."/>
            <person name="Thon M.R."/>
        </authorList>
    </citation>
    <scope>NUCLEOTIDE SEQUENCE [LARGE SCALE GENOMIC DNA]</scope>
    <source>
        <strain evidence="2 3">SA-01</strain>
    </source>
</reference>
<dbReference type="Proteomes" id="UP000070054">
    <property type="component" value="Unassembled WGS sequence"/>
</dbReference>
<keyword evidence="3" id="KW-1185">Reference proteome</keyword>
<organism evidence="2 3">
    <name type="scientific">Colletotrichum nymphaeae SA-01</name>
    <dbReference type="NCBI Taxonomy" id="1460502"/>
    <lineage>
        <taxon>Eukaryota</taxon>
        <taxon>Fungi</taxon>
        <taxon>Dikarya</taxon>
        <taxon>Ascomycota</taxon>
        <taxon>Pezizomycotina</taxon>
        <taxon>Sordariomycetes</taxon>
        <taxon>Hypocreomycetidae</taxon>
        <taxon>Glomerellales</taxon>
        <taxon>Glomerellaceae</taxon>
        <taxon>Colletotrichum</taxon>
        <taxon>Colletotrichum acutatum species complex</taxon>
    </lineage>
</organism>
<feature type="compositionally biased region" description="Basic residues" evidence="1">
    <location>
        <begin position="1"/>
        <end position="12"/>
    </location>
</feature>
<feature type="non-terminal residue" evidence="2">
    <location>
        <position position="142"/>
    </location>
</feature>
<sequence length="142" mass="16583">ATTAHRRPRSRGRRPDPLPEDVPRGRDRHGRHGHRAGPGQDDGPAVHGQRLHVRAGLADRIPRRLGRHARASLAPHERHQRHLRHGRHRRPLHPRRRLSPPNDPPSPRRRLRPPRLRQRLGRLRPHKAHARHVQTPHRPARV</sequence>
<protein>
    <submittedName>
        <fullName evidence="2">Uncharacterized protein</fullName>
    </submittedName>
</protein>
<dbReference type="AlphaFoldDB" id="A0A135U7Z3"/>
<name>A0A135U7Z3_9PEZI</name>
<feature type="compositionally biased region" description="Basic and acidic residues" evidence="1">
    <location>
        <begin position="13"/>
        <end position="25"/>
    </location>
</feature>
<feature type="region of interest" description="Disordered" evidence="1">
    <location>
        <begin position="1"/>
        <end position="142"/>
    </location>
</feature>
<evidence type="ECO:0000256" key="1">
    <source>
        <dbReference type="SAM" id="MobiDB-lite"/>
    </source>
</evidence>
<comment type="caution">
    <text evidence="2">The sequence shown here is derived from an EMBL/GenBank/DDBJ whole genome shotgun (WGS) entry which is preliminary data.</text>
</comment>
<feature type="compositionally biased region" description="Basic residues" evidence="1">
    <location>
        <begin position="107"/>
        <end position="142"/>
    </location>
</feature>